<proteinExistence type="predicted"/>
<evidence type="ECO:0000313" key="1">
    <source>
        <dbReference type="EMBL" id="EDM16508.1"/>
    </source>
</evidence>
<dbReference type="EMBL" id="CH473950">
    <property type="protein sequence ID" value="EDM16508.1"/>
    <property type="molecule type" value="Genomic_DNA"/>
</dbReference>
<dbReference type="Proteomes" id="UP000234681">
    <property type="component" value="Chromosome 7"/>
</dbReference>
<gene>
    <name evidence="1" type="ORF">rCG_59913</name>
</gene>
<reference evidence="1 2" key="1">
    <citation type="submission" date="2005-09" db="EMBL/GenBank/DDBJ databases">
        <authorList>
            <person name="Mural R.J."/>
            <person name="Li P.W."/>
            <person name="Adams M.D."/>
            <person name="Amanatides P.G."/>
            <person name="Baden-Tillson H."/>
            <person name="Barnstead M."/>
            <person name="Chin S.H."/>
            <person name="Dew I."/>
            <person name="Evans C.A."/>
            <person name="Ferriera S."/>
            <person name="Flanigan M."/>
            <person name="Fosler C."/>
            <person name="Glodek A."/>
            <person name="Gu Z."/>
            <person name="Holt R.A."/>
            <person name="Jennings D."/>
            <person name="Kraft C.L."/>
            <person name="Lu F."/>
            <person name="Nguyen T."/>
            <person name="Nusskern D.R."/>
            <person name="Pfannkoch C.M."/>
            <person name="Sitter C."/>
            <person name="Sutton G.G."/>
            <person name="Venter J.C."/>
            <person name="Wang Z."/>
            <person name="Woodage T."/>
            <person name="Zheng X.H."/>
            <person name="Zhong F."/>
        </authorList>
    </citation>
    <scope>NUCLEOTIDE SEQUENCE [LARGE SCALE GENOMIC DNA]</scope>
    <source>
        <strain>BN</strain>
        <strain evidence="2">Sprague-Dawley</strain>
    </source>
</reference>
<organism evidence="1 2">
    <name type="scientific">Rattus norvegicus</name>
    <name type="common">Rat</name>
    <dbReference type="NCBI Taxonomy" id="10116"/>
    <lineage>
        <taxon>Eukaryota</taxon>
        <taxon>Metazoa</taxon>
        <taxon>Chordata</taxon>
        <taxon>Craniata</taxon>
        <taxon>Vertebrata</taxon>
        <taxon>Euteleostomi</taxon>
        <taxon>Mammalia</taxon>
        <taxon>Eutheria</taxon>
        <taxon>Euarchontoglires</taxon>
        <taxon>Glires</taxon>
        <taxon>Rodentia</taxon>
        <taxon>Myomorpha</taxon>
        <taxon>Muroidea</taxon>
        <taxon>Muridae</taxon>
        <taxon>Murinae</taxon>
        <taxon>Rattus</taxon>
    </lineage>
</organism>
<protein>
    <submittedName>
        <fullName evidence="1">RCG59913</fullName>
    </submittedName>
</protein>
<name>A6HQR4_RAT</name>
<evidence type="ECO:0000313" key="2">
    <source>
        <dbReference type="Proteomes" id="UP000234681"/>
    </source>
</evidence>
<sequence length="13" mass="1380">MPQTLAISKNCSS</sequence>
<accession>A6HQR4</accession>